<keyword evidence="3" id="KW-0489">Methyltransferase</keyword>
<protein>
    <submittedName>
        <fullName evidence="3">SAM-dependent methyltransferase</fullName>
    </submittedName>
</protein>
<proteinExistence type="predicted"/>
<reference evidence="3 4" key="1">
    <citation type="submission" date="2020-08" db="EMBL/GenBank/DDBJ databases">
        <title>Sequencing the genomes of 1000 actinobacteria strains.</title>
        <authorList>
            <person name="Klenk H.-P."/>
        </authorList>
    </citation>
    <scope>NUCLEOTIDE SEQUENCE [LARGE SCALE GENOMIC DNA]</scope>
    <source>
        <strain evidence="3 4">DSM 45518</strain>
    </source>
</reference>
<dbReference type="PANTHER" id="PTHR42912">
    <property type="entry name" value="METHYLTRANSFERASE"/>
    <property type="match status" value="1"/>
</dbReference>
<feature type="region of interest" description="Disordered" evidence="1">
    <location>
        <begin position="218"/>
        <end position="237"/>
    </location>
</feature>
<accession>A0A7W7CR59</accession>
<keyword evidence="4" id="KW-1185">Reference proteome</keyword>
<dbReference type="PANTHER" id="PTHR42912:SF80">
    <property type="entry name" value="METHYLTRANSFERASE DOMAIN-CONTAINING PROTEIN"/>
    <property type="match status" value="1"/>
</dbReference>
<dbReference type="GO" id="GO:0032259">
    <property type="term" value="P:methylation"/>
    <property type="evidence" value="ECO:0007669"/>
    <property type="project" value="UniProtKB-KW"/>
</dbReference>
<comment type="caution">
    <text evidence="3">The sequence shown here is derived from an EMBL/GenBank/DDBJ whole genome shotgun (WGS) entry which is preliminary data.</text>
</comment>
<keyword evidence="3" id="KW-0808">Transferase</keyword>
<feature type="domain" description="Methyltransferase type 11" evidence="2">
    <location>
        <begin position="51"/>
        <end position="141"/>
    </location>
</feature>
<evidence type="ECO:0000313" key="3">
    <source>
        <dbReference type="EMBL" id="MBB4693209.1"/>
    </source>
</evidence>
<dbReference type="GO" id="GO:0008757">
    <property type="term" value="F:S-adenosylmethionine-dependent methyltransferase activity"/>
    <property type="evidence" value="ECO:0007669"/>
    <property type="project" value="InterPro"/>
</dbReference>
<evidence type="ECO:0000313" key="4">
    <source>
        <dbReference type="Proteomes" id="UP000542742"/>
    </source>
</evidence>
<dbReference type="SUPFAM" id="SSF53335">
    <property type="entry name" value="S-adenosyl-L-methionine-dependent methyltransferases"/>
    <property type="match status" value="1"/>
</dbReference>
<dbReference type="EMBL" id="JACHMF010000001">
    <property type="protein sequence ID" value="MBB4693209.1"/>
    <property type="molecule type" value="Genomic_DNA"/>
</dbReference>
<evidence type="ECO:0000256" key="1">
    <source>
        <dbReference type="SAM" id="MobiDB-lite"/>
    </source>
</evidence>
<dbReference type="InterPro" id="IPR029063">
    <property type="entry name" value="SAM-dependent_MTases_sf"/>
</dbReference>
<feature type="compositionally biased region" description="Basic residues" evidence="1">
    <location>
        <begin position="220"/>
        <end position="229"/>
    </location>
</feature>
<dbReference type="Pfam" id="PF08241">
    <property type="entry name" value="Methyltransf_11"/>
    <property type="match status" value="1"/>
</dbReference>
<dbReference type="Proteomes" id="UP000542742">
    <property type="component" value="Unassembled WGS sequence"/>
</dbReference>
<organism evidence="3 4">
    <name type="scientific">Paractinoplanes abujensis</name>
    <dbReference type="NCBI Taxonomy" id="882441"/>
    <lineage>
        <taxon>Bacteria</taxon>
        <taxon>Bacillati</taxon>
        <taxon>Actinomycetota</taxon>
        <taxon>Actinomycetes</taxon>
        <taxon>Micromonosporales</taxon>
        <taxon>Micromonosporaceae</taxon>
        <taxon>Paractinoplanes</taxon>
    </lineage>
</organism>
<dbReference type="InterPro" id="IPR050508">
    <property type="entry name" value="Methyltransf_Superfamily"/>
</dbReference>
<dbReference type="RefSeq" id="WP_184951857.1">
    <property type="nucleotide sequence ID" value="NZ_BOMC01000080.1"/>
</dbReference>
<sequence length="237" mass="25441">MTTQDRINDYWTGRAPSYAAYQLQPGRMADDVAAWSQVWAGALPATPLDVLDVGTGSGQVASILAGLGHRVTGIDLSPGMLEQARTAYGNVDFRLGDAVDPAFAAASLDAVTGRYVMWTLRDPEAAVKNWIRLLRPGGTVAVVDSTWFPDGPQNFYDPSVWQALPLAQATDINQTAAVLSGAGLADVTVTPLTGIHELDERYGVAPGHEVQMQYLITGRAHARPRRAPRSTRPSSTR</sequence>
<dbReference type="AlphaFoldDB" id="A0A7W7CR59"/>
<dbReference type="Gene3D" id="3.40.50.150">
    <property type="entry name" value="Vaccinia Virus protein VP39"/>
    <property type="match status" value="1"/>
</dbReference>
<evidence type="ECO:0000259" key="2">
    <source>
        <dbReference type="Pfam" id="PF08241"/>
    </source>
</evidence>
<name>A0A7W7CR59_9ACTN</name>
<gene>
    <name evidence="3" type="ORF">BKA14_003357</name>
</gene>
<dbReference type="CDD" id="cd02440">
    <property type="entry name" value="AdoMet_MTases"/>
    <property type="match status" value="1"/>
</dbReference>
<dbReference type="InterPro" id="IPR013216">
    <property type="entry name" value="Methyltransf_11"/>
</dbReference>